<dbReference type="EMBL" id="JAFBCF010000001">
    <property type="protein sequence ID" value="MBM7798743.1"/>
    <property type="molecule type" value="Genomic_DNA"/>
</dbReference>
<keyword evidence="3" id="KW-1185">Reference proteome</keyword>
<organism evidence="2 3">
    <name type="scientific">Microlunatus panaciterrae</name>
    <dbReference type="NCBI Taxonomy" id="400768"/>
    <lineage>
        <taxon>Bacteria</taxon>
        <taxon>Bacillati</taxon>
        <taxon>Actinomycetota</taxon>
        <taxon>Actinomycetes</taxon>
        <taxon>Propionibacteriales</taxon>
        <taxon>Propionibacteriaceae</taxon>
        <taxon>Microlunatus</taxon>
    </lineage>
</organism>
<dbReference type="RefSeq" id="WP_204917252.1">
    <property type="nucleotide sequence ID" value="NZ_BAAAQP010000002.1"/>
</dbReference>
<proteinExistence type="predicted"/>
<reference evidence="2 3" key="1">
    <citation type="submission" date="2021-01" db="EMBL/GenBank/DDBJ databases">
        <title>Sequencing the genomes of 1000 actinobacteria strains.</title>
        <authorList>
            <person name="Klenk H.-P."/>
        </authorList>
    </citation>
    <scope>NUCLEOTIDE SEQUENCE [LARGE SCALE GENOMIC DNA]</scope>
    <source>
        <strain evidence="2 3">DSM 18662</strain>
    </source>
</reference>
<sequence>MLLVLGLVTVAWALVRLRSSARDRGSEDGADRPQDTSHDRSREILRERYARGEISEEEMRERMRALDER</sequence>
<gene>
    <name evidence="2" type="ORF">JOE57_001664</name>
</gene>
<comment type="caution">
    <text evidence="2">The sequence shown here is derived from an EMBL/GenBank/DDBJ whole genome shotgun (WGS) entry which is preliminary data.</text>
</comment>
<protein>
    <submittedName>
        <fullName evidence="2">Membrane protein</fullName>
    </submittedName>
</protein>
<feature type="region of interest" description="Disordered" evidence="1">
    <location>
        <begin position="21"/>
        <end position="46"/>
    </location>
</feature>
<evidence type="ECO:0000313" key="3">
    <source>
        <dbReference type="Proteomes" id="UP000704762"/>
    </source>
</evidence>
<evidence type="ECO:0000256" key="1">
    <source>
        <dbReference type="SAM" id="MobiDB-lite"/>
    </source>
</evidence>
<dbReference type="Proteomes" id="UP000704762">
    <property type="component" value="Unassembled WGS sequence"/>
</dbReference>
<accession>A0ABS2RJ68</accession>
<evidence type="ECO:0000313" key="2">
    <source>
        <dbReference type="EMBL" id="MBM7798743.1"/>
    </source>
</evidence>
<name>A0ABS2RJ68_9ACTN</name>